<evidence type="ECO:0000256" key="1">
    <source>
        <dbReference type="SAM" id="Coils"/>
    </source>
</evidence>
<accession>A0A6J5M325</accession>
<name>A0A6J5M325_9CAUD</name>
<feature type="region of interest" description="Disordered" evidence="2">
    <location>
        <begin position="1"/>
        <end position="21"/>
    </location>
</feature>
<proteinExistence type="predicted"/>
<evidence type="ECO:0000256" key="2">
    <source>
        <dbReference type="SAM" id="MobiDB-lite"/>
    </source>
</evidence>
<reference evidence="3" key="1">
    <citation type="submission" date="2020-04" db="EMBL/GenBank/DDBJ databases">
        <authorList>
            <person name="Chiriac C."/>
            <person name="Salcher M."/>
            <person name="Ghai R."/>
            <person name="Kavagutti S V."/>
        </authorList>
    </citation>
    <scope>NUCLEOTIDE SEQUENCE</scope>
</reference>
<sequence length="558" mass="61907">MYGFWNTPQQQRTDFGESQDTQLFKPRTSAVISADAGDAFYGVGTLNADRTLRRVEEAQKTGNKITEEQYKANPDLYSEGIPWTEGMTEESAKELKQFNDAILARRKIRAEASDFQSILGFGAALATGTFEPKNFGVGLAVSAGTAGLGSIGVLGNTVRRAYQLRRSLKLGQKVGIGVGEGIVAGAVVEPGNQSTAKGLYQEYTFQDSLFNIATSAAFGGIVPVVGAAGSKLSPIMESKLKRFRSKATEVVADEVDMAASQMALGQFVNIEAVEAQASLRSNVVHLKDEALANFMIIARDSPRMSFLIKEGISRLKTVPQIAEELNPVLFKSVKEIEQKSANIQRFIDELSAKKQADDQVKTKQIEEIDTKIANLQRNMRTLGKRRKAEKQVLVDELLKEKDVIRQSINDFQTPDIVRLREELVKNDLAIRDKALEIGKTFKQARQEHALQKLAIKETDEINLNKIKEYNKKAFDYRNDTLINYNVIERGPSKDDIKAEVKQANDYLDTEADAEIQAMREQGIITEKEFNAYQNAVSSVPEKMTAKAIDVIKTCFTRG</sequence>
<dbReference type="EMBL" id="LR796368">
    <property type="protein sequence ID" value="CAB4139787.1"/>
    <property type="molecule type" value="Genomic_DNA"/>
</dbReference>
<gene>
    <name evidence="3" type="ORF">UFOVP354_33</name>
</gene>
<protein>
    <submittedName>
        <fullName evidence="3">Uncharacterized protein</fullName>
    </submittedName>
</protein>
<organism evidence="3">
    <name type="scientific">uncultured Caudovirales phage</name>
    <dbReference type="NCBI Taxonomy" id="2100421"/>
    <lineage>
        <taxon>Viruses</taxon>
        <taxon>Duplodnaviria</taxon>
        <taxon>Heunggongvirae</taxon>
        <taxon>Uroviricota</taxon>
        <taxon>Caudoviricetes</taxon>
        <taxon>Peduoviridae</taxon>
        <taxon>Maltschvirus</taxon>
        <taxon>Maltschvirus maltsch</taxon>
    </lineage>
</organism>
<keyword evidence="1" id="KW-0175">Coiled coil</keyword>
<feature type="coiled-coil region" evidence="1">
    <location>
        <begin position="333"/>
        <end position="392"/>
    </location>
</feature>
<evidence type="ECO:0000313" key="3">
    <source>
        <dbReference type="EMBL" id="CAB4139787.1"/>
    </source>
</evidence>